<dbReference type="RefSeq" id="WP_160657281.1">
    <property type="nucleotide sequence ID" value="NZ_RSEJ01000032.1"/>
</dbReference>
<dbReference type="SUPFAM" id="SSF54427">
    <property type="entry name" value="NTF2-like"/>
    <property type="match status" value="1"/>
</dbReference>
<proteinExistence type="predicted"/>
<evidence type="ECO:0000313" key="3">
    <source>
        <dbReference type="Proteomes" id="UP000738517"/>
    </source>
</evidence>
<feature type="domain" description="DUF4440" evidence="1">
    <location>
        <begin position="16"/>
        <end position="117"/>
    </location>
</feature>
<dbReference type="Gene3D" id="3.10.450.50">
    <property type="match status" value="1"/>
</dbReference>
<dbReference type="Proteomes" id="UP000738517">
    <property type="component" value="Unassembled WGS sequence"/>
</dbReference>
<accession>A0ABW9YR79</accession>
<dbReference type="EMBL" id="RSEJ01000032">
    <property type="protein sequence ID" value="NBI55536.1"/>
    <property type="molecule type" value="Genomic_DNA"/>
</dbReference>
<evidence type="ECO:0000313" key="2">
    <source>
        <dbReference type="EMBL" id="NBI55536.1"/>
    </source>
</evidence>
<keyword evidence="3" id="KW-1185">Reference proteome</keyword>
<protein>
    <submittedName>
        <fullName evidence="2">DUF4440 domain-containing protein</fullName>
    </submittedName>
</protein>
<name>A0ABW9YR79_9GAMM</name>
<dbReference type="InterPro" id="IPR027843">
    <property type="entry name" value="DUF4440"/>
</dbReference>
<dbReference type="InterPro" id="IPR032710">
    <property type="entry name" value="NTF2-like_dom_sf"/>
</dbReference>
<organism evidence="2 3">
    <name type="scientific">Photobacterium alginatilyticum</name>
    <dbReference type="NCBI Taxonomy" id="1775171"/>
    <lineage>
        <taxon>Bacteria</taxon>
        <taxon>Pseudomonadati</taxon>
        <taxon>Pseudomonadota</taxon>
        <taxon>Gammaproteobacteria</taxon>
        <taxon>Vibrionales</taxon>
        <taxon>Vibrionaceae</taxon>
        <taxon>Photobacterium</taxon>
    </lineage>
</organism>
<evidence type="ECO:0000259" key="1">
    <source>
        <dbReference type="Pfam" id="PF14534"/>
    </source>
</evidence>
<dbReference type="Pfam" id="PF14534">
    <property type="entry name" value="DUF4440"/>
    <property type="match status" value="1"/>
</dbReference>
<gene>
    <name evidence="2" type="ORF">EIZ48_23755</name>
</gene>
<reference evidence="2 3" key="1">
    <citation type="journal article" date="2017" name="Int. J. Syst. Evol. Microbiol.">
        <title>Photobacterium alginatilyticum sp. nov., a marine bacterium isolated from bottom seawater.</title>
        <authorList>
            <person name="Wang X."/>
            <person name="Wang Y."/>
            <person name="Yang X."/>
            <person name="Sun H."/>
            <person name="Li B."/>
            <person name="Zhang X.H."/>
        </authorList>
    </citation>
    <scope>NUCLEOTIDE SEQUENCE [LARGE SCALE GENOMIC DNA]</scope>
    <source>
        <strain evidence="2 3">P03D4</strain>
    </source>
</reference>
<sequence>MAQVNPIFEDIVNANKQYSHNFSLGDAAGVANLYTENGQFLLPNSDFVTGREALQSTLQTLMDSGIKSIQLETLEVEDYGDTATEVGKYILEGDGGTMLDNGKYVVIWKKEAGQWKLHRDIINSSVVD</sequence>
<comment type="caution">
    <text evidence="2">The sequence shown here is derived from an EMBL/GenBank/DDBJ whole genome shotgun (WGS) entry which is preliminary data.</text>
</comment>